<keyword evidence="2" id="KW-1133">Transmembrane helix</keyword>
<proteinExistence type="predicted"/>
<keyword evidence="4" id="KW-1185">Reference proteome</keyword>
<feature type="region of interest" description="Disordered" evidence="1">
    <location>
        <begin position="156"/>
        <end position="176"/>
    </location>
</feature>
<dbReference type="EMBL" id="KX884433">
    <property type="protein sequence ID" value="APG78753.1"/>
    <property type="molecule type" value="Genomic_RNA"/>
</dbReference>
<evidence type="ECO:0000256" key="1">
    <source>
        <dbReference type="SAM" id="MobiDB-lite"/>
    </source>
</evidence>
<keyword evidence="2" id="KW-0812">Transmembrane</keyword>
<dbReference type="Proteomes" id="UP000204190">
    <property type="component" value="Segment"/>
</dbReference>
<sequence length="402" mass="46204">MKKTTLAIQAKHKIRFRRQAIMQFWIIFLIFPLHVFFEALSDDDVYHIVCTTNNSVADKVYSGIVTEYSTRVKLTHPFTISQWIHLDATYNESYQIVYDQYCEVDDEMIGASGFLADGKISSAYKKVVAKIKASVLYLDQLQEVARSPGFEEQKHTISGFQSRITEDDNRSSSTEIDDGSVNELIHLPISIDHNEEPITETTTLPAPHILNGQLSVLTNHAKTLLRADLRRAILENDQLDGLSDDDIPDGFIPSRSRFHRNIVKSLLKRSNMRAKRSNPMNKPNDLRGKIQGTLHSIEIMKKRIYHLETKWKQTAFLLSYGIRLLPITTSSACKNKHKFKFLLRCYAKHYDIITSSSEYHNLVIMFLDLADKEGKLIVETSIYDNLNKILSQYEDQRLNDST</sequence>
<dbReference type="KEGG" id="vg:30854810"/>
<accession>A0A1L3KN11</accession>
<protein>
    <submittedName>
        <fullName evidence="3">Putative X protein</fullName>
    </submittedName>
</protein>
<name>A0A1L3KN11_9RHAB</name>
<dbReference type="GeneID" id="30854810"/>
<keyword evidence="2" id="KW-0472">Membrane</keyword>
<organism evidence="3">
    <name type="scientific">Hubei diptera virus 10</name>
    <dbReference type="NCBI Taxonomy" id="1922871"/>
    <lineage>
        <taxon>Viruses</taxon>
        <taxon>Riboviria</taxon>
        <taxon>Orthornavirae</taxon>
        <taxon>Negarnaviricota</taxon>
        <taxon>Haploviricotina</taxon>
        <taxon>Monjiviricetes</taxon>
        <taxon>Mononegavirales</taxon>
        <taxon>Rhabdoviridae</taxon>
        <taxon>Alpharhabdovirinae</taxon>
        <taxon>Sigmavirus</taxon>
        <taxon>Sigmavirus myga</taxon>
    </lineage>
</organism>
<feature type="transmembrane region" description="Helical" evidence="2">
    <location>
        <begin position="20"/>
        <end position="37"/>
    </location>
</feature>
<evidence type="ECO:0000313" key="4">
    <source>
        <dbReference type="Proteomes" id="UP000204190"/>
    </source>
</evidence>
<evidence type="ECO:0000256" key="2">
    <source>
        <dbReference type="SAM" id="Phobius"/>
    </source>
</evidence>
<evidence type="ECO:0000313" key="3">
    <source>
        <dbReference type="EMBL" id="APG78753.1"/>
    </source>
</evidence>
<dbReference type="RefSeq" id="YP_009337292.1">
    <property type="nucleotide sequence ID" value="NC_033103.1"/>
</dbReference>
<reference evidence="3" key="1">
    <citation type="journal article" date="2016" name="Nature">
        <title>Redefining the invertebrate RNA virosphere.</title>
        <authorList>
            <person name="Shi M."/>
            <person name="Lin X.D."/>
            <person name="Tian J.H."/>
            <person name="Chen L.J."/>
            <person name="Chen X."/>
            <person name="Li C.X."/>
            <person name="Qin X.C."/>
            <person name="Li J."/>
            <person name="Cao J.P."/>
            <person name="Eden J.S."/>
            <person name="Buchmann J."/>
            <person name="Wang W."/>
            <person name="Xu J."/>
            <person name="Holmes E.C."/>
            <person name="Zhang Y.Z."/>
        </authorList>
    </citation>
    <scope>NUCLEOTIDE SEQUENCE [LARGE SCALE GENOMIC DNA]</scope>
    <source>
        <strain evidence="3">SCM43656</strain>
    </source>
</reference>